<feature type="region of interest" description="Disordered" evidence="1">
    <location>
        <begin position="1"/>
        <end position="58"/>
    </location>
</feature>
<reference evidence="2 3" key="1">
    <citation type="submission" date="2024-02" db="EMBL/GenBank/DDBJ databases">
        <title>De novo assembly and annotation of 12 fungi associated with fruit tree decline syndrome in Ontario, Canada.</title>
        <authorList>
            <person name="Sulman M."/>
            <person name="Ellouze W."/>
            <person name="Ilyukhin E."/>
        </authorList>
    </citation>
    <scope>NUCLEOTIDE SEQUENCE [LARGE SCALE GENOMIC DNA]</scope>
    <source>
        <strain evidence="2 3">M11/M66-122</strain>
    </source>
</reference>
<evidence type="ECO:0000256" key="1">
    <source>
        <dbReference type="SAM" id="MobiDB-lite"/>
    </source>
</evidence>
<evidence type="ECO:0000313" key="2">
    <source>
        <dbReference type="EMBL" id="KAK7752354.1"/>
    </source>
</evidence>
<organism evidence="2 3">
    <name type="scientific">Diatrype stigma</name>
    <dbReference type="NCBI Taxonomy" id="117547"/>
    <lineage>
        <taxon>Eukaryota</taxon>
        <taxon>Fungi</taxon>
        <taxon>Dikarya</taxon>
        <taxon>Ascomycota</taxon>
        <taxon>Pezizomycotina</taxon>
        <taxon>Sordariomycetes</taxon>
        <taxon>Xylariomycetidae</taxon>
        <taxon>Xylariales</taxon>
        <taxon>Diatrypaceae</taxon>
        <taxon>Diatrype</taxon>
    </lineage>
</organism>
<gene>
    <name evidence="2" type="ORF">SLS62_005690</name>
</gene>
<proteinExistence type="predicted"/>
<dbReference type="AlphaFoldDB" id="A0AAN9V005"/>
<feature type="region of interest" description="Disordered" evidence="1">
    <location>
        <begin position="415"/>
        <end position="451"/>
    </location>
</feature>
<sequence length="451" mass="50522">MSYYPKDSGGASAAGRHYHQAPLTAAAAVPPPAKQQRQTTRRQQQRSSNTKSQPFDADDLRRRLYVVLAEQESSRQEKRYSRMEAVAAKAREARNNHNAVDGLPISAAAIAKSDDGEEEDETTTEGDELVEVKRASVGSCYGSSATANNNTTTAPYRHVPQVAASQFVRTTTTETVNNKRMHALSYSALHVHTDGGGLIERATNNSSSNNDDNKFNGNKLQSKRSLKRVQSQRDNHHIYYERNQQLAGQQFQYQNPRFVENCMAAAAGTDSSNRQSRHSMMIYGKPSFGDLSSPTNMNMNNMYTCRSRSVPLEDYCYSMDGDRDDPAATDIFVPDLATVGEHQRVDWTQSDEIHRQQQIQHEQQRSQQYHENGDQKRRSSLSKLHKVESIWTLKAKLGNLIRHHHKDERPVATIIHEEEVSPSTTTTASASSAAGSSPKPARRGFLGRFRR</sequence>
<dbReference type="Proteomes" id="UP001320420">
    <property type="component" value="Unassembled WGS sequence"/>
</dbReference>
<keyword evidence="3" id="KW-1185">Reference proteome</keyword>
<feature type="region of interest" description="Disordered" evidence="1">
    <location>
        <begin position="197"/>
        <end position="225"/>
    </location>
</feature>
<name>A0AAN9V005_9PEZI</name>
<feature type="region of interest" description="Disordered" evidence="1">
    <location>
        <begin position="351"/>
        <end position="381"/>
    </location>
</feature>
<protein>
    <submittedName>
        <fullName evidence="2">Uncharacterized protein</fullName>
    </submittedName>
</protein>
<accession>A0AAN9V005</accession>
<comment type="caution">
    <text evidence="2">The sequence shown here is derived from an EMBL/GenBank/DDBJ whole genome shotgun (WGS) entry which is preliminary data.</text>
</comment>
<dbReference type="EMBL" id="JAKJXP020000039">
    <property type="protein sequence ID" value="KAK7752354.1"/>
    <property type="molecule type" value="Genomic_DNA"/>
</dbReference>
<evidence type="ECO:0000313" key="3">
    <source>
        <dbReference type="Proteomes" id="UP001320420"/>
    </source>
</evidence>
<feature type="compositionally biased region" description="Low complexity" evidence="1">
    <location>
        <begin position="356"/>
        <end position="367"/>
    </location>
</feature>
<feature type="compositionally biased region" description="Low complexity" evidence="1">
    <location>
        <begin position="20"/>
        <end position="38"/>
    </location>
</feature>
<feature type="compositionally biased region" description="Low complexity" evidence="1">
    <location>
        <begin position="421"/>
        <end position="439"/>
    </location>
</feature>